<keyword evidence="5" id="KW-1185">Reference proteome</keyword>
<dbReference type="InterPro" id="IPR018232">
    <property type="entry name" value="Glyco_hydro_37_CS"/>
</dbReference>
<dbReference type="EMBL" id="CP000360">
    <property type="protein sequence ID" value="ABF39925.1"/>
    <property type="molecule type" value="Genomic_DNA"/>
</dbReference>
<dbReference type="InterPro" id="IPR001661">
    <property type="entry name" value="Glyco_hydro_37"/>
</dbReference>
<dbReference type="SUPFAM" id="SSF48208">
    <property type="entry name" value="Six-hairpin glycosidases"/>
    <property type="match status" value="1"/>
</dbReference>
<dbReference type="GO" id="GO:0004555">
    <property type="term" value="F:alpha,alpha-trehalase activity"/>
    <property type="evidence" value="ECO:0007669"/>
    <property type="project" value="UniProtKB-EC"/>
</dbReference>
<dbReference type="STRING" id="204669.Acid345_0922"/>
<proteinExistence type="predicted"/>
<dbReference type="PROSITE" id="PS00928">
    <property type="entry name" value="TREHALASE_2"/>
    <property type="match status" value="1"/>
</dbReference>
<evidence type="ECO:0000256" key="2">
    <source>
        <dbReference type="ARBA" id="ARBA00023295"/>
    </source>
</evidence>
<dbReference type="AlphaFoldDB" id="Q1IT75"/>
<organism evidence="4 5">
    <name type="scientific">Koribacter versatilis (strain Ellin345)</name>
    <dbReference type="NCBI Taxonomy" id="204669"/>
    <lineage>
        <taxon>Bacteria</taxon>
        <taxon>Pseudomonadati</taxon>
        <taxon>Acidobacteriota</taxon>
        <taxon>Terriglobia</taxon>
        <taxon>Terriglobales</taxon>
        <taxon>Candidatus Korobacteraceae</taxon>
        <taxon>Candidatus Korobacter</taxon>
    </lineage>
</organism>
<keyword evidence="1 4" id="KW-0378">Hydrolase</keyword>
<dbReference type="InterPro" id="IPR012341">
    <property type="entry name" value="6hp_glycosidase-like_sf"/>
</dbReference>
<dbReference type="Pfam" id="PF01204">
    <property type="entry name" value="Trehalase"/>
    <property type="match status" value="1"/>
</dbReference>
<dbReference type="PRINTS" id="PR00744">
    <property type="entry name" value="GLHYDRLASE37"/>
</dbReference>
<sequence>MQKKLCITIIVLFLSASAFAQKPENMPQVLDYIHKGWDVLTRTMNSCETIIDKHAGVHSMLYLPVGYPENEAMKEVTERCKVELAHLPQKVTAIGSLDTSHGFRQGTLYLPNPYVVPGGFLNEQYGWDSYFIIVGLLRDGRYDMAKGMVENFFFEIDNYGDILNANRSYFMTRSQPPFLSSMVLLVYEATPDATAKETWLKKAYPYIERDYNMWTSGDKLAGDTGLSRYFDYGHGPVPEVADGHDPYYRDVFRYIQASNEKDDYLAESGKSAAKLIGPEFTMEVCEKRDGEKPTCGTSSPMQYTADYYKGDRAMRESGFDISFRFGDFSGKTHHFAAVCLNSLLYKAETDMQKVSEILKNGQAQTWAGRAAKRKQLVDKYLWDAQRGRYFDWDFTLGKRSTYDYITTFYPLWVGLASQQQAKQVMSHLDVFERAGGMSMSPYTTGVQWDQPYGWAPTMMIGVGGMRRYGYKNEADRVSAKWVNTIARNFAKDGTIREKYDVVQSSSEFQAKAGYSENVVGFGWTNASALQFAYDLGWVTKAAAN</sequence>
<dbReference type="KEGG" id="aba:Acid345_0922"/>
<evidence type="ECO:0000313" key="5">
    <source>
        <dbReference type="Proteomes" id="UP000002432"/>
    </source>
</evidence>
<dbReference type="PANTHER" id="PTHR23403">
    <property type="entry name" value="TREHALASE"/>
    <property type="match status" value="1"/>
</dbReference>
<dbReference type="EnsemblBacteria" id="ABF39925">
    <property type="protein sequence ID" value="ABF39925"/>
    <property type="gene ID" value="Acid345_0922"/>
</dbReference>
<gene>
    <name evidence="4" type="ordered locus">Acid345_0922</name>
</gene>
<dbReference type="HOGENOM" id="CLU_006451_3_3_0"/>
<feature type="chain" id="PRO_5004191585" evidence="3">
    <location>
        <begin position="21"/>
        <end position="544"/>
    </location>
</feature>
<feature type="signal peptide" evidence="3">
    <location>
        <begin position="1"/>
        <end position="20"/>
    </location>
</feature>
<dbReference type="CAZy" id="GH37">
    <property type="family name" value="Glycoside Hydrolase Family 37"/>
</dbReference>
<evidence type="ECO:0000256" key="1">
    <source>
        <dbReference type="ARBA" id="ARBA00022801"/>
    </source>
</evidence>
<dbReference type="PANTHER" id="PTHR23403:SF6">
    <property type="entry name" value="CYTOSOLIC NEUTRAL TREHALASE-RELATED"/>
    <property type="match status" value="1"/>
</dbReference>
<dbReference type="Gene3D" id="1.50.10.10">
    <property type="match status" value="1"/>
</dbReference>
<evidence type="ECO:0000256" key="3">
    <source>
        <dbReference type="SAM" id="SignalP"/>
    </source>
</evidence>
<accession>Q1IT75</accession>
<protein>
    <submittedName>
        <fullName evidence="4">Alpha,alpha-trehalase</fullName>
        <ecNumber evidence="4">3.2.1.28</ecNumber>
    </submittedName>
</protein>
<reference evidence="4 5" key="1">
    <citation type="journal article" date="2009" name="Appl. Environ. Microbiol.">
        <title>Three genomes from the phylum Acidobacteria provide insight into the lifestyles of these microorganisms in soils.</title>
        <authorList>
            <person name="Ward N.L."/>
            <person name="Challacombe J.F."/>
            <person name="Janssen P.H."/>
            <person name="Henrissat B."/>
            <person name="Coutinho P.M."/>
            <person name="Wu M."/>
            <person name="Xie G."/>
            <person name="Haft D.H."/>
            <person name="Sait M."/>
            <person name="Badger J."/>
            <person name="Barabote R.D."/>
            <person name="Bradley B."/>
            <person name="Brettin T.S."/>
            <person name="Brinkac L.M."/>
            <person name="Bruce D."/>
            <person name="Creasy T."/>
            <person name="Daugherty S.C."/>
            <person name="Davidsen T.M."/>
            <person name="DeBoy R.T."/>
            <person name="Detter J.C."/>
            <person name="Dodson R.J."/>
            <person name="Durkin A.S."/>
            <person name="Ganapathy A."/>
            <person name="Gwinn-Giglio M."/>
            <person name="Han C.S."/>
            <person name="Khouri H."/>
            <person name="Kiss H."/>
            <person name="Kothari S.P."/>
            <person name="Madupu R."/>
            <person name="Nelson K.E."/>
            <person name="Nelson W.C."/>
            <person name="Paulsen I."/>
            <person name="Penn K."/>
            <person name="Ren Q."/>
            <person name="Rosovitz M.J."/>
            <person name="Selengut J.D."/>
            <person name="Shrivastava S."/>
            <person name="Sullivan S.A."/>
            <person name="Tapia R."/>
            <person name="Thompson L.S."/>
            <person name="Watkins K.L."/>
            <person name="Yang Q."/>
            <person name="Yu C."/>
            <person name="Zafar N."/>
            <person name="Zhou L."/>
            <person name="Kuske C.R."/>
        </authorList>
    </citation>
    <scope>NUCLEOTIDE SEQUENCE [LARGE SCALE GENOMIC DNA]</scope>
    <source>
        <strain evidence="4 5">Ellin345</strain>
    </source>
</reference>
<dbReference type="InterPro" id="IPR008928">
    <property type="entry name" value="6-hairpin_glycosidase_sf"/>
</dbReference>
<dbReference type="Proteomes" id="UP000002432">
    <property type="component" value="Chromosome"/>
</dbReference>
<keyword evidence="2 4" id="KW-0326">Glycosidase</keyword>
<dbReference type="EC" id="3.2.1.28" evidence="4"/>
<dbReference type="eggNOG" id="COG1626">
    <property type="taxonomic scope" value="Bacteria"/>
</dbReference>
<name>Q1IT75_KORVE</name>
<dbReference type="GO" id="GO:0005993">
    <property type="term" value="P:trehalose catabolic process"/>
    <property type="evidence" value="ECO:0007669"/>
    <property type="project" value="TreeGrafter"/>
</dbReference>
<keyword evidence="3" id="KW-0732">Signal</keyword>
<evidence type="ECO:0000313" key="4">
    <source>
        <dbReference type="EMBL" id="ABF39925.1"/>
    </source>
</evidence>